<dbReference type="Proteomes" id="UP000314983">
    <property type="component" value="Chromosome 8"/>
</dbReference>
<dbReference type="GeneID" id="113590435"/>
<keyword evidence="6" id="KW-0175">Coiled coil</keyword>
<reference evidence="10" key="1">
    <citation type="journal article" date="2014" name="Science">
        <title>Nonhuman genetics. Genomic basis for the convergent evolution of electric organs.</title>
        <authorList>
            <person name="Gallant J.R."/>
            <person name="Traeger L.L."/>
            <person name="Volkening J.D."/>
            <person name="Moffett H."/>
            <person name="Chen P.H."/>
            <person name="Novina C.D."/>
            <person name="Phillips G.N.Jr."/>
            <person name="Anand R."/>
            <person name="Wells G.B."/>
            <person name="Pinch M."/>
            <person name="Guth R."/>
            <person name="Unguez G.A."/>
            <person name="Albert J.S."/>
            <person name="Zakon H.H."/>
            <person name="Samanta M.P."/>
            <person name="Sussman M.R."/>
        </authorList>
    </citation>
    <scope>NUCLEOTIDE SEQUENCE [LARGE SCALE GENOMIC DNA]</scope>
</reference>
<keyword evidence="1" id="KW-0479">Metal-binding</keyword>
<dbReference type="GO" id="GO:0008270">
    <property type="term" value="F:zinc ion binding"/>
    <property type="evidence" value="ECO:0007669"/>
    <property type="project" value="UniProtKB-KW"/>
</dbReference>
<dbReference type="GO" id="GO:0003677">
    <property type="term" value="F:DNA binding"/>
    <property type="evidence" value="ECO:0007669"/>
    <property type="project" value="UniProtKB-UniRule"/>
</dbReference>
<evidence type="ECO:0000256" key="4">
    <source>
        <dbReference type="ARBA" id="ARBA00023125"/>
    </source>
</evidence>
<dbReference type="AlphaFoldDB" id="A0A4W4DQT1"/>
<dbReference type="InterPro" id="IPR026519">
    <property type="entry name" value="THAP7"/>
</dbReference>
<dbReference type="Ensembl" id="ENSEEET00000001539.2">
    <property type="protein sequence ID" value="ENSEEEP00000001504.2"/>
    <property type="gene ID" value="ENSEEEG00000000975.2"/>
</dbReference>
<feature type="compositionally biased region" description="Acidic residues" evidence="7">
    <location>
        <begin position="310"/>
        <end position="327"/>
    </location>
</feature>
<feature type="compositionally biased region" description="Basic residues" evidence="7">
    <location>
        <begin position="98"/>
        <end position="109"/>
    </location>
</feature>
<dbReference type="RefSeq" id="XP_026886368.2">
    <property type="nucleotide sequence ID" value="XM_027030567.2"/>
</dbReference>
<keyword evidence="10" id="KW-1185">Reference proteome</keyword>
<feature type="coiled-coil region" evidence="6">
    <location>
        <begin position="227"/>
        <end position="254"/>
    </location>
</feature>
<feature type="domain" description="THAP-type" evidence="8">
    <location>
        <begin position="1"/>
        <end position="93"/>
    </location>
</feature>
<dbReference type="InterPro" id="IPR006612">
    <property type="entry name" value="THAP_Znf"/>
</dbReference>
<dbReference type="Pfam" id="PF05485">
    <property type="entry name" value="THAP"/>
    <property type="match status" value="1"/>
</dbReference>
<reference evidence="9" key="4">
    <citation type="submission" date="2025-08" db="UniProtKB">
        <authorList>
            <consortium name="Ensembl"/>
        </authorList>
    </citation>
    <scope>IDENTIFICATION</scope>
</reference>
<reference evidence="10" key="2">
    <citation type="journal article" date="2017" name="Sci. Adv.">
        <title>A tail of two voltages: Proteomic comparison of the three electric organs of the electric eel.</title>
        <authorList>
            <person name="Traeger L.L."/>
            <person name="Sabat G."/>
            <person name="Barrett-Wilt G.A."/>
            <person name="Wells G.B."/>
            <person name="Sussman M.R."/>
        </authorList>
    </citation>
    <scope>NUCLEOTIDE SEQUENCE [LARGE SCALE GENOMIC DNA]</scope>
</reference>
<protein>
    <recommendedName>
        <fullName evidence="8">THAP-type domain-containing protein</fullName>
    </recommendedName>
</protein>
<dbReference type="PROSITE" id="PS50950">
    <property type="entry name" value="ZF_THAP"/>
    <property type="match status" value="1"/>
</dbReference>
<sequence length="648" mass="72858">MPRHCSAAGCNSRDTREARKAGLTFHRLPKRGNPRRTTWILNSRRKGPEGKGQWEPQSDYIYFCSKHFTPDSFELSGVSGYHRLKDDAVPTVVDNPHQRGKVSRGRGRPRNVERQKRASIDKERSESKDVPVKAGFVQNRISGERAESSKTADQEQENEQALPLPLSVDVQTPSKKSSNDPAADCHPNLPSPRPPSPSCYMRRLPPPPGFYLAKEHSYAQLCPLLWRKRYNKAIDNLEKALRLLSAARRRENRLRLTLLHLRESRIRSTLSQLQDSGKRREQRGGHGGLHPWPPQSGKAAREDRSISPEGQEESEMESTPEDVELFTEEGWRRPAHITRERVTTEEEEGCCFYCGRGREDEESADTREGGGMCRATEMQGDLGSYKPSQIQQGRSGRSRIPSTFRDRQVESTRNDITVEAKDCFFYYCEDDPSEEQTKADPMEPCPQQQSPDPEASLELCGKPVQQVSLLPHQTEMLLQMLAVPGPPQATAALPEATSTLRLQELHVLQPSTGLQLGFLLPDTATREGSTRQGEQEGGNRVYWVQERTDSRVLLVPEAAESRERNGVGGGNTVQNVESHSMLVAEDGFQQRGSEDGCGLMGLRHIEMRDGQLGQQSNLRTTVPSGDVRQRLKEHLEGFQLQLSSEFID</sequence>
<reference evidence="9" key="3">
    <citation type="submission" date="2020-05" db="EMBL/GenBank/DDBJ databases">
        <title>Electrophorus electricus (electric eel) genome, fEleEle1, primary haplotype.</title>
        <authorList>
            <person name="Myers G."/>
            <person name="Meyer A."/>
            <person name="Fedrigo O."/>
            <person name="Formenti G."/>
            <person name="Rhie A."/>
            <person name="Tracey A."/>
            <person name="Sims Y."/>
            <person name="Jarvis E.D."/>
        </authorList>
    </citation>
    <scope>NUCLEOTIDE SEQUENCE [LARGE SCALE GENOMIC DNA]</scope>
</reference>
<feature type="compositionally biased region" description="Polar residues" evidence="7">
    <location>
        <begin position="386"/>
        <end position="395"/>
    </location>
</feature>
<dbReference type="SMART" id="SM00980">
    <property type="entry name" value="THAP"/>
    <property type="match status" value="1"/>
</dbReference>
<feature type="region of interest" description="Disordered" evidence="7">
    <location>
        <begin position="1"/>
        <end position="56"/>
    </location>
</feature>
<evidence type="ECO:0000256" key="5">
    <source>
        <dbReference type="PROSITE-ProRule" id="PRU00309"/>
    </source>
</evidence>
<evidence type="ECO:0000256" key="1">
    <source>
        <dbReference type="ARBA" id="ARBA00022723"/>
    </source>
</evidence>
<dbReference type="GeneTree" id="ENSGT00730000111394"/>
<dbReference type="STRING" id="8005.ENSEEEP00000001504"/>
<feature type="compositionally biased region" description="Basic and acidic residues" evidence="7">
    <location>
        <begin position="142"/>
        <end position="153"/>
    </location>
</feature>
<feature type="compositionally biased region" description="Polar residues" evidence="7">
    <location>
        <begin position="169"/>
        <end position="180"/>
    </location>
</feature>
<dbReference type="GO" id="GO:0006355">
    <property type="term" value="P:regulation of DNA-templated transcription"/>
    <property type="evidence" value="ECO:0007669"/>
    <property type="project" value="TreeGrafter"/>
</dbReference>
<feature type="region of interest" description="Disordered" evidence="7">
    <location>
        <begin position="434"/>
        <end position="455"/>
    </location>
</feature>
<gene>
    <name evidence="9" type="primary">THAP7</name>
</gene>
<evidence type="ECO:0000256" key="2">
    <source>
        <dbReference type="ARBA" id="ARBA00022771"/>
    </source>
</evidence>
<reference evidence="9" key="5">
    <citation type="submission" date="2025-09" db="UniProtKB">
        <authorList>
            <consortium name="Ensembl"/>
        </authorList>
    </citation>
    <scope>IDENTIFICATION</scope>
</reference>
<evidence type="ECO:0000256" key="6">
    <source>
        <dbReference type="SAM" id="Coils"/>
    </source>
</evidence>
<proteinExistence type="predicted"/>
<evidence type="ECO:0000313" key="10">
    <source>
        <dbReference type="Proteomes" id="UP000314983"/>
    </source>
</evidence>
<keyword evidence="3" id="KW-0862">Zinc</keyword>
<organism evidence="9 10">
    <name type="scientific">Electrophorus electricus</name>
    <name type="common">Electric eel</name>
    <name type="synonym">Gymnotus electricus</name>
    <dbReference type="NCBI Taxonomy" id="8005"/>
    <lineage>
        <taxon>Eukaryota</taxon>
        <taxon>Metazoa</taxon>
        <taxon>Chordata</taxon>
        <taxon>Craniata</taxon>
        <taxon>Vertebrata</taxon>
        <taxon>Euteleostomi</taxon>
        <taxon>Actinopterygii</taxon>
        <taxon>Neopterygii</taxon>
        <taxon>Teleostei</taxon>
        <taxon>Ostariophysi</taxon>
        <taxon>Gymnotiformes</taxon>
        <taxon>Gymnotoidei</taxon>
        <taxon>Gymnotidae</taxon>
        <taxon>Electrophorus</taxon>
    </lineage>
</organism>
<dbReference type="PANTHER" id="PTHR47502">
    <property type="entry name" value="THAP DOMAIN-CONTAINING PROTEIN 7"/>
    <property type="match status" value="1"/>
</dbReference>
<feature type="region of interest" description="Disordered" evidence="7">
    <location>
        <begin position="361"/>
        <end position="399"/>
    </location>
</feature>
<evidence type="ECO:0000259" key="8">
    <source>
        <dbReference type="PROSITE" id="PS50950"/>
    </source>
</evidence>
<dbReference type="PANTHER" id="PTHR47502:SF1">
    <property type="entry name" value="THAP DOMAIN-CONTAINING PROTEIN 7"/>
    <property type="match status" value="1"/>
</dbReference>
<evidence type="ECO:0000313" key="9">
    <source>
        <dbReference type="Ensembl" id="ENSEEEP00000001504.2"/>
    </source>
</evidence>
<feature type="compositionally biased region" description="Basic and acidic residues" evidence="7">
    <location>
        <begin position="110"/>
        <end position="131"/>
    </location>
</feature>
<feature type="region of interest" description="Disordered" evidence="7">
    <location>
        <begin position="89"/>
        <end position="200"/>
    </location>
</feature>
<keyword evidence="2 5" id="KW-0863">Zinc-finger</keyword>
<accession>A0A4W4DQT1</accession>
<name>A0A4W4DQT1_ELEEL</name>
<evidence type="ECO:0000256" key="3">
    <source>
        <dbReference type="ARBA" id="ARBA00022833"/>
    </source>
</evidence>
<dbReference type="RefSeq" id="XP_026886370.2">
    <property type="nucleotide sequence ID" value="XM_027030569.2"/>
</dbReference>
<keyword evidence="4 5" id="KW-0238">DNA-binding</keyword>
<feature type="region of interest" description="Disordered" evidence="7">
    <location>
        <begin position="269"/>
        <end position="330"/>
    </location>
</feature>
<dbReference type="SMART" id="SM00692">
    <property type="entry name" value="DM3"/>
    <property type="match status" value="1"/>
</dbReference>
<dbReference type="OMA" id="EMLLQMH"/>
<dbReference type="GO" id="GO:0005634">
    <property type="term" value="C:nucleus"/>
    <property type="evidence" value="ECO:0007669"/>
    <property type="project" value="TreeGrafter"/>
</dbReference>
<evidence type="ECO:0000256" key="7">
    <source>
        <dbReference type="SAM" id="MobiDB-lite"/>
    </source>
</evidence>
<dbReference type="SUPFAM" id="SSF57716">
    <property type="entry name" value="Glucocorticoid receptor-like (DNA-binding domain)"/>
    <property type="match status" value="1"/>
</dbReference>